<dbReference type="Pfam" id="PF03401">
    <property type="entry name" value="TctC"/>
    <property type="match status" value="1"/>
</dbReference>
<comment type="similarity">
    <text evidence="1">Belongs to the UPF0065 (bug) family.</text>
</comment>
<accession>A0A4Z0BVY0</accession>
<dbReference type="CDD" id="cd07012">
    <property type="entry name" value="PBP2_Bug_TTT"/>
    <property type="match status" value="1"/>
</dbReference>
<dbReference type="RefSeq" id="WP_135264159.1">
    <property type="nucleotide sequence ID" value="NZ_SMLM01000002.1"/>
</dbReference>
<dbReference type="PANTHER" id="PTHR42928:SF5">
    <property type="entry name" value="BLR1237 PROTEIN"/>
    <property type="match status" value="1"/>
</dbReference>
<gene>
    <name evidence="3" type="ORF">EZ313_15360</name>
</gene>
<keyword evidence="4" id="KW-1185">Reference proteome</keyword>
<name>A0A4Z0BVY0_9BURK</name>
<dbReference type="EMBL" id="SMLM01000002">
    <property type="protein sequence ID" value="TFZ02634.1"/>
    <property type="molecule type" value="Genomic_DNA"/>
</dbReference>
<dbReference type="OrthoDB" id="8888983at2"/>
<dbReference type="InterPro" id="IPR042100">
    <property type="entry name" value="Bug_dom1"/>
</dbReference>
<dbReference type="PIRSF" id="PIRSF017082">
    <property type="entry name" value="YflP"/>
    <property type="match status" value="1"/>
</dbReference>
<sequence>MARFASGRRVLLGAAALVLVFASSGAAAQAYPNKPIRWIVPYAAGGPADMIARAVQQKMQEHLGQPVIVDNRPGGASNIGHELGANAAPDGYTIVYVAPNIITNQLLYRNMVDPVKDLVPVAKMTSQAYMLVANPNFPAKTVAEMIEVARKTGVNCASGGGLPGFGCMWFKSHTKADFTHVQYKGNAPAMNDLIGGQVHVMIDLFNTALPQVKAGKARPIALTGRKRGMPLPELPVIGETIPGFVLEGWHGVMTAPGTPAPIIDRLNQAIRAALADPAVAKRIGESSIEVTPSSPAEFAATIKEDMTKYSRLTQEAGIRPE</sequence>
<reference evidence="3 4" key="1">
    <citation type="submission" date="2019-03" db="EMBL/GenBank/DDBJ databases">
        <title>Ramlibacter henchirensis DSM 14656, whole genome shotgun sequence.</title>
        <authorList>
            <person name="Zhang X."/>
            <person name="Feng G."/>
            <person name="Zhu H."/>
        </authorList>
    </citation>
    <scope>NUCLEOTIDE SEQUENCE [LARGE SCALE GENOMIC DNA]</scope>
    <source>
        <strain evidence="3 4">DSM 14656</strain>
    </source>
</reference>
<organism evidence="3 4">
    <name type="scientific">Ramlibacter henchirensis</name>
    <dbReference type="NCBI Taxonomy" id="204072"/>
    <lineage>
        <taxon>Bacteria</taxon>
        <taxon>Pseudomonadati</taxon>
        <taxon>Pseudomonadota</taxon>
        <taxon>Betaproteobacteria</taxon>
        <taxon>Burkholderiales</taxon>
        <taxon>Comamonadaceae</taxon>
        <taxon>Ramlibacter</taxon>
    </lineage>
</organism>
<evidence type="ECO:0000256" key="2">
    <source>
        <dbReference type="SAM" id="SignalP"/>
    </source>
</evidence>
<protein>
    <submittedName>
        <fullName evidence="3">Tripartite tricarboxylate transporter substrate binding protein</fullName>
    </submittedName>
</protein>
<dbReference type="SUPFAM" id="SSF53850">
    <property type="entry name" value="Periplasmic binding protein-like II"/>
    <property type="match status" value="1"/>
</dbReference>
<keyword evidence="2" id="KW-0732">Signal</keyword>
<comment type="caution">
    <text evidence="3">The sequence shown here is derived from an EMBL/GenBank/DDBJ whole genome shotgun (WGS) entry which is preliminary data.</text>
</comment>
<feature type="chain" id="PRO_5021343620" evidence="2">
    <location>
        <begin position="29"/>
        <end position="321"/>
    </location>
</feature>
<dbReference type="Gene3D" id="3.40.190.150">
    <property type="entry name" value="Bordetella uptake gene, domain 1"/>
    <property type="match status" value="1"/>
</dbReference>
<dbReference type="AlphaFoldDB" id="A0A4Z0BVY0"/>
<feature type="signal peptide" evidence="2">
    <location>
        <begin position="1"/>
        <end position="28"/>
    </location>
</feature>
<dbReference type="PANTHER" id="PTHR42928">
    <property type="entry name" value="TRICARBOXYLATE-BINDING PROTEIN"/>
    <property type="match status" value="1"/>
</dbReference>
<proteinExistence type="inferred from homology"/>
<evidence type="ECO:0000256" key="1">
    <source>
        <dbReference type="ARBA" id="ARBA00006987"/>
    </source>
</evidence>
<evidence type="ECO:0000313" key="4">
    <source>
        <dbReference type="Proteomes" id="UP000298180"/>
    </source>
</evidence>
<evidence type="ECO:0000313" key="3">
    <source>
        <dbReference type="EMBL" id="TFZ02634.1"/>
    </source>
</evidence>
<dbReference type="InterPro" id="IPR005064">
    <property type="entry name" value="BUG"/>
</dbReference>
<dbReference type="Gene3D" id="3.40.190.10">
    <property type="entry name" value="Periplasmic binding protein-like II"/>
    <property type="match status" value="1"/>
</dbReference>
<dbReference type="Proteomes" id="UP000298180">
    <property type="component" value="Unassembled WGS sequence"/>
</dbReference>